<keyword evidence="5 9" id="KW-1133">Transmembrane helix</keyword>
<dbReference type="GO" id="GO:0005886">
    <property type="term" value="C:plasma membrane"/>
    <property type="evidence" value="ECO:0007669"/>
    <property type="project" value="UniProtKB-SubCell"/>
</dbReference>
<feature type="transmembrane region" description="Helical" evidence="9">
    <location>
        <begin position="154"/>
        <end position="175"/>
    </location>
</feature>
<organism evidence="11 12">
    <name type="scientific">Vanessa tameamea</name>
    <name type="common">Kamehameha butterfly</name>
    <dbReference type="NCBI Taxonomy" id="334116"/>
    <lineage>
        <taxon>Eukaryota</taxon>
        <taxon>Metazoa</taxon>
        <taxon>Ecdysozoa</taxon>
        <taxon>Arthropoda</taxon>
        <taxon>Hexapoda</taxon>
        <taxon>Insecta</taxon>
        <taxon>Pterygota</taxon>
        <taxon>Neoptera</taxon>
        <taxon>Endopterygota</taxon>
        <taxon>Lepidoptera</taxon>
        <taxon>Glossata</taxon>
        <taxon>Ditrysia</taxon>
        <taxon>Papilionoidea</taxon>
        <taxon>Nymphalidae</taxon>
        <taxon>Nymphalinae</taxon>
        <taxon>Vanessa</taxon>
    </lineage>
</organism>
<dbReference type="InterPro" id="IPR017452">
    <property type="entry name" value="GPCR_Rhodpsn_7TM"/>
</dbReference>
<evidence type="ECO:0000313" key="11">
    <source>
        <dbReference type="Proteomes" id="UP001652626"/>
    </source>
</evidence>
<keyword evidence="3" id="KW-1003">Cell membrane</keyword>
<proteinExistence type="inferred from homology"/>
<dbReference type="PANTHER" id="PTHR22750">
    <property type="entry name" value="G-PROTEIN COUPLED RECEPTOR"/>
    <property type="match status" value="1"/>
</dbReference>
<feature type="transmembrane region" description="Helical" evidence="9">
    <location>
        <begin position="79"/>
        <end position="99"/>
    </location>
</feature>
<dbReference type="RefSeq" id="XP_026494361.2">
    <property type="nucleotide sequence ID" value="XM_026638576.2"/>
</dbReference>
<feature type="transmembrane region" description="Helical" evidence="9">
    <location>
        <begin position="377"/>
        <end position="406"/>
    </location>
</feature>
<dbReference type="PROSITE" id="PS00237">
    <property type="entry name" value="G_PROTEIN_RECEP_F1_1"/>
    <property type="match status" value="1"/>
</dbReference>
<feature type="transmembrane region" description="Helical" evidence="9">
    <location>
        <begin position="111"/>
        <end position="133"/>
    </location>
</feature>
<dbReference type="InterPro" id="IPR000276">
    <property type="entry name" value="GPCR_Rhodpsn"/>
</dbReference>
<keyword evidence="6 9" id="KW-0472">Membrane</keyword>
<evidence type="ECO:0000256" key="4">
    <source>
        <dbReference type="ARBA" id="ARBA00022692"/>
    </source>
</evidence>
<evidence type="ECO:0000313" key="12">
    <source>
        <dbReference type="RefSeq" id="XP_026494361.2"/>
    </source>
</evidence>
<comment type="similarity">
    <text evidence="2 7">Belongs to the G-protein coupled receptor 1 family.</text>
</comment>
<evidence type="ECO:0000256" key="1">
    <source>
        <dbReference type="ARBA" id="ARBA00004651"/>
    </source>
</evidence>
<keyword evidence="4 7" id="KW-0812">Transmembrane</keyword>
<evidence type="ECO:0000256" key="2">
    <source>
        <dbReference type="ARBA" id="ARBA00010663"/>
    </source>
</evidence>
<dbReference type="OMA" id="WWHKGFQ"/>
<evidence type="ECO:0000259" key="10">
    <source>
        <dbReference type="PROSITE" id="PS50262"/>
    </source>
</evidence>
<feature type="transmembrane region" description="Helical" evidence="9">
    <location>
        <begin position="43"/>
        <end position="67"/>
    </location>
</feature>
<dbReference type="SUPFAM" id="SSF81321">
    <property type="entry name" value="Family A G protein-coupled receptor-like"/>
    <property type="match status" value="1"/>
</dbReference>
<dbReference type="PRINTS" id="PR00237">
    <property type="entry name" value="GPCRRHODOPSN"/>
</dbReference>
<dbReference type="PROSITE" id="PS50262">
    <property type="entry name" value="G_PROTEIN_RECEP_F1_2"/>
    <property type="match status" value="1"/>
</dbReference>
<dbReference type="Gene3D" id="1.20.1070.10">
    <property type="entry name" value="Rhodopsin 7-helix transmembrane proteins"/>
    <property type="match status" value="2"/>
</dbReference>
<feature type="region of interest" description="Disordered" evidence="8">
    <location>
        <begin position="281"/>
        <end position="306"/>
    </location>
</feature>
<comment type="subcellular location">
    <subcellularLocation>
        <location evidence="1">Cell membrane</location>
        <topology evidence="1">Multi-pass membrane protein</topology>
    </subcellularLocation>
</comment>
<evidence type="ECO:0000256" key="3">
    <source>
        <dbReference type="ARBA" id="ARBA00022475"/>
    </source>
</evidence>
<evidence type="ECO:0000256" key="5">
    <source>
        <dbReference type="ARBA" id="ARBA00022989"/>
    </source>
</evidence>
<evidence type="ECO:0000256" key="7">
    <source>
        <dbReference type="RuleBase" id="RU000688"/>
    </source>
</evidence>
<keyword evidence="11" id="KW-1185">Reference proteome</keyword>
<dbReference type="GO" id="GO:0004930">
    <property type="term" value="F:G protein-coupled receptor activity"/>
    <property type="evidence" value="ECO:0007669"/>
    <property type="project" value="UniProtKB-KW"/>
</dbReference>
<name>A0A8B8IDS9_VANTA</name>
<protein>
    <submittedName>
        <fullName evidence="12">Glucose-dependent insulinotropic receptor-like</fullName>
    </submittedName>
</protein>
<accession>A0A8B8IDS9</accession>
<sequence length="471" mass="53705">MAYINSKVNMSDSNVLNQSDVDLFDLYEHFKEKEIQQIATYKIVAYIFGIIIFLSNLTVVVSSGLILKKGLQPKSTYMLLGNVSLADAITGLSIIFGVSMENLINSSPMCIFQIGMLVCPAMVSLFSVGLIAVDRYIYILHGLYYQRWFSTTKVRIGILGFWLIGITLGFLPAIGFVNTELKHSRCYYVALFPSAIILLNSLLSIVPIILVAVLYSIILVKALKNVKEINATVKSVNSSKSKIPEMRINRGNFNLKKSAQSVKLPQTTKKMEITRSASFNGSINRNLKHNPNKLNYKSKSNDDLNDNKITQNNRVAFVMDSDSLKNYESDFSIQSIHSSYTEQSNATDRKESRVIDMRNLENGQKGKKNKVREPNKWRAIVIVMLTSGSFIVTWMPFFITVIFFVFCQEKQRNPKCLHLRMLLGGPLATLAFLNSILNPLIYAWWHKGFQRSIRTYFRIHLRHFFRKDVLR</sequence>
<keyword evidence="7" id="KW-0807">Transducer</keyword>
<feature type="domain" description="G-protein coupled receptors family 1 profile" evidence="10">
    <location>
        <begin position="55"/>
        <end position="442"/>
    </location>
</feature>
<reference evidence="12" key="1">
    <citation type="submission" date="2025-08" db="UniProtKB">
        <authorList>
            <consortium name="RefSeq"/>
        </authorList>
    </citation>
    <scope>IDENTIFICATION</scope>
    <source>
        <tissue evidence="12">Whole body</tissue>
    </source>
</reference>
<dbReference type="OrthoDB" id="10011551at2759"/>
<feature type="transmembrane region" description="Helical" evidence="9">
    <location>
        <begin position="187"/>
        <end position="220"/>
    </location>
</feature>
<evidence type="ECO:0000256" key="9">
    <source>
        <dbReference type="SAM" id="Phobius"/>
    </source>
</evidence>
<evidence type="ECO:0000256" key="6">
    <source>
        <dbReference type="ARBA" id="ARBA00023136"/>
    </source>
</evidence>
<feature type="transmembrane region" description="Helical" evidence="9">
    <location>
        <begin position="426"/>
        <end position="445"/>
    </location>
</feature>
<gene>
    <name evidence="12" type="primary">LOC113399434</name>
</gene>
<keyword evidence="7" id="KW-0675">Receptor</keyword>
<dbReference type="GeneID" id="113399434"/>
<dbReference type="AlphaFoldDB" id="A0A8B8IDS9"/>
<dbReference type="CDD" id="cd00637">
    <property type="entry name" value="7tm_classA_rhodopsin-like"/>
    <property type="match status" value="1"/>
</dbReference>
<dbReference type="Proteomes" id="UP001652626">
    <property type="component" value="Chromosome 19"/>
</dbReference>
<evidence type="ECO:0000256" key="8">
    <source>
        <dbReference type="SAM" id="MobiDB-lite"/>
    </source>
</evidence>
<dbReference type="Pfam" id="PF00001">
    <property type="entry name" value="7tm_1"/>
    <property type="match status" value="1"/>
</dbReference>
<keyword evidence="7" id="KW-0297">G-protein coupled receptor</keyword>